<reference evidence="7" key="1">
    <citation type="submission" date="2023-03" db="EMBL/GenBank/DDBJ databases">
        <title>Andean soil-derived lignocellulolytic bacterial consortium as a source of novel taxa and putative plastic-active enzymes.</title>
        <authorList>
            <person name="Diaz-Garcia L."/>
            <person name="Chuvochina M."/>
            <person name="Feuerriegel G."/>
            <person name="Bunk B."/>
            <person name="Sproer C."/>
            <person name="Streit W.R."/>
            <person name="Rodriguez L.M."/>
            <person name="Overmann J."/>
            <person name="Jimenez D.J."/>
        </authorList>
    </citation>
    <scope>NUCLEOTIDE SEQUENCE</scope>
    <source>
        <strain evidence="7">MAG 833</strain>
    </source>
</reference>
<evidence type="ECO:0000256" key="1">
    <source>
        <dbReference type="ARBA" id="ARBA00022553"/>
    </source>
</evidence>
<dbReference type="InterPro" id="IPR026263">
    <property type="entry name" value="Alkaline_phosphatase_prok"/>
</dbReference>
<dbReference type="PIRSF" id="PIRSF031924">
    <property type="entry name" value="Pi-irrepressible_AP"/>
    <property type="match status" value="1"/>
</dbReference>
<accession>A0AAJ5X024</accession>
<dbReference type="GO" id="GO:0046872">
    <property type="term" value="F:metal ion binding"/>
    <property type="evidence" value="ECO:0007669"/>
    <property type="project" value="UniProtKB-KW"/>
</dbReference>
<dbReference type="InterPro" id="IPR002591">
    <property type="entry name" value="Phosphodiest/P_Trfase"/>
</dbReference>
<dbReference type="PANTHER" id="PTHR10151:SF120">
    <property type="entry name" value="BIS(5'-ADENOSYL)-TRIPHOSPHATASE"/>
    <property type="match status" value="1"/>
</dbReference>
<name>A0AAJ5X024_9CAUL</name>
<evidence type="ECO:0000256" key="4">
    <source>
        <dbReference type="PIRSR" id="PIRSR031924-50"/>
    </source>
</evidence>
<evidence type="ECO:0000313" key="7">
    <source>
        <dbReference type="EMBL" id="WEK39955.1"/>
    </source>
</evidence>
<keyword evidence="3 6" id="KW-0732">Signal</keyword>
<evidence type="ECO:0000256" key="6">
    <source>
        <dbReference type="SAM" id="SignalP"/>
    </source>
</evidence>
<dbReference type="PANTHER" id="PTHR10151">
    <property type="entry name" value="ECTONUCLEOTIDE PYROPHOSPHATASE/PHOSPHODIESTERASE"/>
    <property type="match status" value="1"/>
</dbReference>
<dbReference type="Proteomes" id="UP001213664">
    <property type="component" value="Chromosome"/>
</dbReference>
<proteinExistence type="predicted"/>
<dbReference type="AlphaFoldDB" id="A0AAJ5X024"/>
<feature type="active site" description="Phosphothreonine intermediate" evidence="4">
    <location>
        <position position="104"/>
    </location>
</feature>
<protein>
    <submittedName>
        <fullName evidence="7">Alkaline phosphatase family protein</fullName>
    </submittedName>
</protein>
<evidence type="ECO:0000256" key="3">
    <source>
        <dbReference type="ARBA" id="ARBA00022729"/>
    </source>
</evidence>
<keyword evidence="2" id="KW-0479">Metal-binding</keyword>
<dbReference type="InterPro" id="IPR017850">
    <property type="entry name" value="Alkaline_phosphatase_core_sf"/>
</dbReference>
<dbReference type="SUPFAM" id="SSF53649">
    <property type="entry name" value="Alkaline phosphatase-like"/>
    <property type="match status" value="1"/>
</dbReference>
<evidence type="ECO:0000256" key="5">
    <source>
        <dbReference type="PIRSR" id="PIRSR031924-51"/>
    </source>
</evidence>
<dbReference type="Gene3D" id="3.40.720.10">
    <property type="entry name" value="Alkaline Phosphatase, subunit A"/>
    <property type="match status" value="1"/>
</dbReference>
<feature type="binding site" evidence="5">
    <location>
        <begin position="187"/>
        <end position="189"/>
    </location>
    <ligand>
        <name>substrate</name>
    </ligand>
</feature>
<organism evidence="7 8">
    <name type="scientific">Candidatus Brevundimonas colombiensis</name>
    <dbReference type="NCBI Taxonomy" id="3121376"/>
    <lineage>
        <taxon>Bacteria</taxon>
        <taxon>Pseudomonadati</taxon>
        <taxon>Pseudomonadota</taxon>
        <taxon>Alphaproteobacteria</taxon>
        <taxon>Caulobacterales</taxon>
        <taxon>Caulobacteraceae</taxon>
        <taxon>Brevundimonas</taxon>
    </lineage>
</organism>
<dbReference type="EMBL" id="CP119326">
    <property type="protein sequence ID" value="WEK39955.1"/>
    <property type="molecule type" value="Genomic_DNA"/>
</dbReference>
<feature type="chain" id="PRO_5042600312" evidence="6">
    <location>
        <begin position="32"/>
        <end position="579"/>
    </location>
</feature>
<dbReference type="GO" id="GO:0004035">
    <property type="term" value="F:alkaline phosphatase activity"/>
    <property type="evidence" value="ECO:0007669"/>
    <property type="project" value="InterPro"/>
</dbReference>
<dbReference type="CDD" id="cd16016">
    <property type="entry name" value="AP-SPAP"/>
    <property type="match status" value="1"/>
</dbReference>
<feature type="signal peptide" evidence="6">
    <location>
        <begin position="1"/>
        <end position="31"/>
    </location>
</feature>
<feature type="binding site" evidence="5">
    <location>
        <position position="125"/>
    </location>
    <ligand>
        <name>substrate</name>
    </ligand>
</feature>
<evidence type="ECO:0000256" key="2">
    <source>
        <dbReference type="ARBA" id="ARBA00022723"/>
    </source>
</evidence>
<gene>
    <name evidence="7" type="ORF">P0Y50_15685</name>
</gene>
<dbReference type="Gene3D" id="3.30.1360.150">
    <property type="match status" value="1"/>
</dbReference>
<keyword evidence="1 4" id="KW-0597">Phosphoprotein</keyword>
<sequence length="579" mass="62125">MSSIKPWARYVSRNAALAVLAAVSMTGVANAQGQAQSGATQNPATQASATALAPPKLIVTIVVDQFSANLFDQYRGRFTGGLRRMADQGLVSINGYQSHGLTETCPGHSTVLTGMHPVETGIPANDWIDAKTGKEVYCLASTRNHLAHGRDDTDNGPVGTEQLQATTVGDWLKAVSPESKVFGVSGKDRGAINLAGHQGQAFWFTDGFGLTTYVEPGQTAEGRLVPVAGFNRAFNAWLAANPVSWDYQNGECRALAGDWTIRGQTFHSQLPPARLSFDNSPLLDEQTLKAAEYLLDTQKLGQGATTDMLGVSLSATDRIGHAYGTQGPEMCEQMHRLDVALGAFLDRLAQVPGGALVVLTADHGGSDFVERLHAQGYPHARRLDMDAIQAVNAALKTRFNLPAEPLQAGGSGLMVADAEHKSLPDPLRTQVAEAAVEMLRQLPDVAFAETRDRLLAEPIPDSRQPEMMTLRERMRLSTVAERSPDIQFALAQNVNAGGRVGGTLSGHGTPFEFDRRVPIIFWWPGAHGEERFLPIRTVDIAPTLAHLIGISAPQVEGRCIDLNGFNVADCPATAQTSAR</sequence>
<dbReference type="Pfam" id="PF01663">
    <property type="entry name" value="Phosphodiest"/>
    <property type="match status" value="1"/>
</dbReference>
<evidence type="ECO:0000313" key="8">
    <source>
        <dbReference type="Proteomes" id="UP001213664"/>
    </source>
</evidence>